<dbReference type="AlphaFoldDB" id="A0A9P7VUF8"/>
<dbReference type="RefSeq" id="XP_043040577.1">
    <property type="nucleotide sequence ID" value="XM_043186171.1"/>
</dbReference>
<evidence type="ECO:0000313" key="1">
    <source>
        <dbReference type="EMBL" id="KAG7447077.1"/>
    </source>
</evidence>
<proteinExistence type="predicted"/>
<dbReference type="EMBL" id="MU250533">
    <property type="protein sequence ID" value="KAG7447077.1"/>
    <property type="molecule type" value="Genomic_DNA"/>
</dbReference>
<accession>A0A9P7VUF8</accession>
<protein>
    <submittedName>
        <fullName evidence="1">Uncharacterized protein</fullName>
    </submittedName>
</protein>
<comment type="caution">
    <text evidence="1">The sequence shown here is derived from an EMBL/GenBank/DDBJ whole genome shotgun (WGS) entry which is preliminary data.</text>
</comment>
<organism evidence="1 2">
    <name type="scientific">Guyanagaster necrorhizus</name>
    <dbReference type="NCBI Taxonomy" id="856835"/>
    <lineage>
        <taxon>Eukaryota</taxon>
        <taxon>Fungi</taxon>
        <taxon>Dikarya</taxon>
        <taxon>Basidiomycota</taxon>
        <taxon>Agaricomycotina</taxon>
        <taxon>Agaricomycetes</taxon>
        <taxon>Agaricomycetidae</taxon>
        <taxon>Agaricales</taxon>
        <taxon>Marasmiineae</taxon>
        <taxon>Physalacriaceae</taxon>
        <taxon>Guyanagaster</taxon>
    </lineage>
</organism>
<evidence type="ECO:0000313" key="2">
    <source>
        <dbReference type="Proteomes" id="UP000812287"/>
    </source>
</evidence>
<gene>
    <name evidence="1" type="ORF">BT62DRAFT_931647</name>
</gene>
<name>A0A9P7VUF8_9AGAR</name>
<reference evidence="1" key="1">
    <citation type="submission" date="2020-11" db="EMBL/GenBank/DDBJ databases">
        <title>Adaptations for nitrogen fixation in a non-lichenized fungal sporocarp promotes dispersal by wood-feeding termites.</title>
        <authorList>
            <consortium name="DOE Joint Genome Institute"/>
            <person name="Koch R.A."/>
            <person name="Yoon G."/>
            <person name="Arayal U."/>
            <person name="Lail K."/>
            <person name="Amirebrahimi M."/>
            <person name="Labutti K."/>
            <person name="Lipzen A."/>
            <person name="Riley R."/>
            <person name="Barry K."/>
            <person name="Henrissat B."/>
            <person name="Grigoriev I.V."/>
            <person name="Herr J.R."/>
            <person name="Aime M.C."/>
        </authorList>
    </citation>
    <scope>NUCLEOTIDE SEQUENCE</scope>
    <source>
        <strain evidence="1">MCA 3950</strain>
    </source>
</reference>
<dbReference type="Proteomes" id="UP000812287">
    <property type="component" value="Unassembled WGS sequence"/>
</dbReference>
<keyword evidence="2" id="KW-1185">Reference proteome</keyword>
<dbReference type="GeneID" id="66108468"/>
<sequence length="53" mass="6152">MGLKPIPVAFLYLYTDLGTFLYLLLLYFNPTVYISPGYMCYLSRFTLTAPTKF</sequence>